<protein>
    <submittedName>
        <fullName evidence="5">ABC transporter ATP-binding protein</fullName>
    </submittedName>
</protein>
<dbReference type="InterPro" id="IPR003593">
    <property type="entry name" value="AAA+_ATPase"/>
</dbReference>
<comment type="caution">
    <text evidence="5">The sequence shown here is derived from an EMBL/GenBank/DDBJ whole genome shotgun (WGS) entry which is preliminary data.</text>
</comment>
<keyword evidence="2" id="KW-0547">Nucleotide-binding</keyword>
<dbReference type="EMBL" id="MOMC01000073">
    <property type="protein sequence ID" value="ONH24297.1"/>
    <property type="molecule type" value="Genomic_DNA"/>
</dbReference>
<dbReference type="SMART" id="SM00382">
    <property type="entry name" value="AAA"/>
    <property type="match status" value="1"/>
</dbReference>
<sequence>MSGEDQGIRLVGVTRRYGGVAAVERVDLAVPPGRRLAVVGPSGCGKSTLLGLISGLDEPDEGVIDVLGATGPAARLARCALMPQRDLLLPWRSALANAAVSLENRGMSRRAARAAVRPLFARFGLAGAEDFLPRQLSGGMRQRVAFLRTFVAGKEVLLLDEPFGALDAITRAEAQEWLRATLEAEPRTVVLVTHDVEEALLLGHEVVVLAARPGRVAARVAVDLPAARSRRELLATAEFVGLRDEVLAALEQGSSAPSVEPERL</sequence>
<evidence type="ECO:0000313" key="6">
    <source>
        <dbReference type="Proteomes" id="UP000188929"/>
    </source>
</evidence>
<dbReference type="InterPro" id="IPR027417">
    <property type="entry name" value="P-loop_NTPase"/>
</dbReference>
<organism evidence="5 6">
    <name type="scientific">Pseudofrankia asymbiotica</name>
    <dbReference type="NCBI Taxonomy" id="1834516"/>
    <lineage>
        <taxon>Bacteria</taxon>
        <taxon>Bacillati</taxon>
        <taxon>Actinomycetota</taxon>
        <taxon>Actinomycetes</taxon>
        <taxon>Frankiales</taxon>
        <taxon>Frankiaceae</taxon>
        <taxon>Pseudofrankia</taxon>
    </lineage>
</organism>
<proteinExistence type="predicted"/>
<feature type="domain" description="ABC transporter" evidence="4">
    <location>
        <begin position="8"/>
        <end position="236"/>
    </location>
</feature>
<dbReference type="InterPro" id="IPR017871">
    <property type="entry name" value="ABC_transporter-like_CS"/>
</dbReference>
<dbReference type="GO" id="GO:0016887">
    <property type="term" value="F:ATP hydrolysis activity"/>
    <property type="evidence" value="ECO:0007669"/>
    <property type="project" value="InterPro"/>
</dbReference>
<evidence type="ECO:0000256" key="2">
    <source>
        <dbReference type="ARBA" id="ARBA00022741"/>
    </source>
</evidence>
<keyword evidence="1" id="KW-0813">Transport</keyword>
<accession>A0A1V2I2T8</accession>
<dbReference type="Pfam" id="PF00005">
    <property type="entry name" value="ABC_tran"/>
    <property type="match status" value="1"/>
</dbReference>
<dbReference type="SUPFAM" id="SSF52540">
    <property type="entry name" value="P-loop containing nucleoside triphosphate hydrolases"/>
    <property type="match status" value="1"/>
</dbReference>
<dbReference type="AlphaFoldDB" id="A0A1V2I2T8"/>
<dbReference type="RefSeq" id="WP_076820904.1">
    <property type="nucleotide sequence ID" value="NZ_MOMC01000073.1"/>
</dbReference>
<name>A0A1V2I2T8_9ACTN</name>
<keyword evidence="3 5" id="KW-0067">ATP-binding</keyword>
<dbReference type="Gene3D" id="3.40.50.300">
    <property type="entry name" value="P-loop containing nucleotide triphosphate hydrolases"/>
    <property type="match status" value="1"/>
</dbReference>
<dbReference type="PANTHER" id="PTHR42788">
    <property type="entry name" value="TAURINE IMPORT ATP-BINDING PROTEIN-RELATED"/>
    <property type="match status" value="1"/>
</dbReference>
<evidence type="ECO:0000256" key="3">
    <source>
        <dbReference type="ARBA" id="ARBA00022840"/>
    </source>
</evidence>
<dbReference type="GO" id="GO:0005524">
    <property type="term" value="F:ATP binding"/>
    <property type="evidence" value="ECO:0007669"/>
    <property type="project" value="UniProtKB-KW"/>
</dbReference>
<dbReference type="PROSITE" id="PS50893">
    <property type="entry name" value="ABC_TRANSPORTER_2"/>
    <property type="match status" value="1"/>
</dbReference>
<dbReference type="InterPro" id="IPR050166">
    <property type="entry name" value="ABC_transporter_ATP-bind"/>
</dbReference>
<evidence type="ECO:0000259" key="4">
    <source>
        <dbReference type="PROSITE" id="PS50893"/>
    </source>
</evidence>
<dbReference type="PROSITE" id="PS00211">
    <property type="entry name" value="ABC_TRANSPORTER_1"/>
    <property type="match status" value="1"/>
</dbReference>
<keyword evidence="6" id="KW-1185">Reference proteome</keyword>
<dbReference type="Proteomes" id="UP000188929">
    <property type="component" value="Unassembled WGS sequence"/>
</dbReference>
<evidence type="ECO:0000256" key="1">
    <source>
        <dbReference type="ARBA" id="ARBA00022448"/>
    </source>
</evidence>
<evidence type="ECO:0000313" key="5">
    <source>
        <dbReference type="EMBL" id="ONH24297.1"/>
    </source>
</evidence>
<dbReference type="STRING" id="1834516.BL253_30825"/>
<gene>
    <name evidence="5" type="ORF">BL253_30825</name>
</gene>
<reference evidence="6" key="1">
    <citation type="submission" date="2016-10" db="EMBL/GenBank/DDBJ databases">
        <title>Frankia sp. NRRL B-16386 Genome sequencing.</title>
        <authorList>
            <person name="Ghodhbane-Gtari F."/>
            <person name="Swanson E."/>
            <person name="Gueddou A."/>
            <person name="Hezbri K."/>
            <person name="Ktari K."/>
            <person name="Nouioui I."/>
            <person name="Morris K."/>
            <person name="Simpson S."/>
            <person name="Abebe-Akele F."/>
            <person name="Thomas K."/>
            <person name="Gtari M."/>
            <person name="Tisa L.S."/>
        </authorList>
    </citation>
    <scope>NUCLEOTIDE SEQUENCE [LARGE SCALE GENOMIC DNA]</scope>
    <source>
        <strain evidence="6">NRRL B-16386</strain>
    </source>
</reference>
<dbReference type="InterPro" id="IPR003439">
    <property type="entry name" value="ABC_transporter-like_ATP-bd"/>
</dbReference>
<dbReference type="PANTHER" id="PTHR42788:SF2">
    <property type="entry name" value="ABC TRANSPORTER ATP-BINDING PROTEIN"/>
    <property type="match status" value="1"/>
</dbReference>